<evidence type="ECO:0000313" key="6">
    <source>
        <dbReference type="EMBL" id="NLW36411.1"/>
    </source>
</evidence>
<proteinExistence type="inferred from homology"/>
<dbReference type="GO" id="GO:0003700">
    <property type="term" value="F:DNA-binding transcription factor activity"/>
    <property type="evidence" value="ECO:0007669"/>
    <property type="project" value="InterPro"/>
</dbReference>
<name>A0A971M743_9BACT</name>
<keyword evidence="3" id="KW-0238">DNA-binding</keyword>
<dbReference type="PANTHER" id="PTHR30126">
    <property type="entry name" value="HTH-TYPE TRANSCRIPTIONAL REGULATOR"/>
    <property type="match status" value="1"/>
</dbReference>
<evidence type="ECO:0000256" key="3">
    <source>
        <dbReference type="ARBA" id="ARBA00023125"/>
    </source>
</evidence>
<comment type="caution">
    <text evidence="6">The sequence shown here is derived from an EMBL/GenBank/DDBJ whole genome shotgun (WGS) entry which is preliminary data.</text>
</comment>
<dbReference type="Proteomes" id="UP000777265">
    <property type="component" value="Unassembled WGS sequence"/>
</dbReference>
<dbReference type="EMBL" id="JAAYEE010000248">
    <property type="protein sequence ID" value="NLW36411.1"/>
    <property type="molecule type" value="Genomic_DNA"/>
</dbReference>
<keyword evidence="4" id="KW-0804">Transcription</keyword>
<organism evidence="6 7">
    <name type="scientific">Syntrophorhabdus aromaticivorans</name>
    <dbReference type="NCBI Taxonomy" id="328301"/>
    <lineage>
        <taxon>Bacteria</taxon>
        <taxon>Pseudomonadati</taxon>
        <taxon>Thermodesulfobacteriota</taxon>
        <taxon>Syntrophorhabdia</taxon>
        <taxon>Syntrophorhabdales</taxon>
        <taxon>Syntrophorhabdaceae</taxon>
        <taxon>Syntrophorhabdus</taxon>
    </lineage>
</organism>
<dbReference type="Gene3D" id="1.10.10.10">
    <property type="entry name" value="Winged helix-like DNA-binding domain superfamily/Winged helix DNA-binding domain"/>
    <property type="match status" value="1"/>
</dbReference>
<dbReference type="InterPro" id="IPR036388">
    <property type="entry name" value="WH-like_DNA-bd_sf"/>
</dbReference>
<evidence type="ECO:0000313" key="7">
    <source>
        <dbReference type="Proteomes" id="UP000777265"/>
    </source>
</evidence>
<gene>
    <name evidence="6" type="ORF">GXY80_13195</name>
</gene>
<accession>A0A971M743</accession>
<dbReference type="InterPro" id="IPR000847">
    <property type="entry name" value="LysR_HTH_N"/>
</dbReference>
<dbReference type="Gene3D" id="3.40.190.290">
    <property type="match status" value="1"/>
</dbReference>
<dbReference type="SUPFAM" id="SSF53850">
    <property type="entry name" value="Periplasmic binding protein-like II"/>
    <property type="match status" value="1"/>
</dbReference>
<sequence>MKALKINLDQLITFYFIVIEGSLSGASARLCISQPAVTMQIAALQKQFGVKLIRVKKKKVNLTKAGEMLFIHAEEAYRSAMRAESLLHGHRSNNLRIGVAAALMVYLIPVVDQFTELYPSVKVTVREGRSLNIIEELLDFEHDLCIVGAFENVNKELRAFHIPDVERMILVGAPGDPLAQRQMVQWKDLDGYPFILHCEGSIARTVITREFRKRNIKPSISAEIDNIKCMKRLIESGKGVGLMFYPNVKEEIAHHELSIIPLVDGDLKVGIDVIVNRETALSPPAADFLALTGSRFGCIIAAGDQGFPA</sequence>
<dbReference type="InterPro" id="IPR036390">
    <property type="entry name" value="WH_DNA-bd_sf"/>
</dbReference>
<comment type="similarity">
    <text evidence="1">Belongs to the LysR transcriptional regulatory family.</text>
</comment>
<dbReference type="GO" id="GO:0000976">
    <property type="term" value="F:transcription cis-regulatory region binding"/>
    <property type="evidence" value="ECO:0007669"/>
    <property type="project" value="TreeGrafter"/>
</dbReference>
<dbReference type="AlphaFoldDB" id="A0A971M743"/>
<keyword evidence="2" id="KW-0805">Transcription regulation</keyword>
<dbReference type="SUPFAM" id="SSF46785">
    <property type="entry name" value="Winged helix' DNA-binding domain"/>
    <property type="match status" value="1"/>
</dbReference>
<feature type="domain" description="HTH lysR-type" evidence="5">
    <location>
        <begin position="6"/>
        <end position="63"/>
    </location>
</feature>
<dbReference type="Pfam" id="PF00126">
    <property type="entry name" value="HTH_1"/>
    <property type="match status" value="1"/>
</dbReference>
<dbReference type="PANTHER" id="PTHR30126:SF39">
    <property type="entry name" value="HTH-TYPE TRANSCRIPTIONAL REGULATOR CYSL"/>
    <property type="match status" value="1"/>
</dbReference>
<reference evidence="6" key="1">
    <citation type="journal article" date="2020" name="Biotechnol. Biofuels">
        <title>New insights from the biogas microbiome by comprehensive genome-resolved metagenomics of nearly 1600 species originating from multiple anaerobic digesters.</title>
        <authorList>
            <person name="Campanaro S."/>
            <person name="Treu L."/>
            <person name="Rodriguez-R L.M."/>
            <person name="Kovalovszki A."/>
            <person name="Ziels R.M."/>
            <person name="Maus I."/>
            <person name="Zhu X."/>
            <person name="Kougias P.G."/>
            <person name="Basile A."/>
            <person name="Luo G."/>
            <person name="Schluter A."/>
            <person name="Konstantinidis K.T."/>
            <person name="Angelidaki I."/>
        </authorList>
    </citation>
    <scope>NUCLEOTIDE SEQUENCE</scope>
    <source>
        <strain evidence="6">AS06rmzACSIP_7</strain>
    </source>
</reference>
<reference evidence="6" key="2">
    <citation type="submission" date="2020-01" db="EMBL/GenBank/DDBJ databases">
        <authorList>
            <person name="Campanaro S."/>
        </authorList>
    </citation>
    <scope>NUCLEOTIDE SEQUENCE</scope>
    <source>
        <strain evidence="6">AS06rmzACSIP_7</strain>
    </source>
</reference>
<dbReference type="PROSITE" id="PS50931">
    <property type="entry name" value="HTH_LYSR"/>
    <property type="match status" value="1"/>
</dbReference>
<evidence type="ECO:0000256" key="1">
    <source>
        <dbReference type="ARBA" id="ARBA00009437"/>
    </source>
</evidence>
<protein>
    <submittedName>
        <fullName evidence="6">LysR family transcriptional regulator</fullName>
    </submittedName>
</protein>
<dbReference type="Pfam" id="PF03466">
    <property type="entry name" value="LysR_substrate"/>
    <property type="match status" value="1"/>
</dbReference>
<evidence type="ECO:0000259" key="5">
    <source>
        <dbReference type="PROSITE" id="PS50931"/>
    </source>
</evidence>
<dbReference type="CDD" id="cd05466">
    <property type="entry name" value="PBP2_LTTR_substrate"/>
    <property type="match status" value="1"/>
</dbReference>
<evidence type="ECO:0000256" key="4">
    <source>
        <dbReference type="ARBA" id="ARBA00023163"/>
    </source>
</evidence>
<evidence type="ECO:0000256" key="2">
    <source>
        <dbReference type="ARBA" id="ARBA00023015"/>
    </source>
</evidence>
<dbReference type="InterPro" id="IPR005119">
    <property type="entry name" value="LysR_subst-bd"/>
</dbReference>